<dbReference type="Proteomes" id="UP000248745">
    <property type="component" value="Unassembled WGS sequence"/>
</dbReference>
<accession>A0A2W2C240</accession>
<dbReference type="AlphaFoldDB" id="A0A2W2C240"/>
<protein>
    <submittedName>
        <fullName evidence="1">Uncharacterized protein</fullName>
    </submittedName>
</protein>
<comment type="caution">
    <text evidence="1">The sequence shown here is derived from an EMBL/GenBank/DDBJ whole genome shotgun (WGS) entry which is preliminary data.</text>
</comment>
<sequence>MALKHLEELGEQLIIRKWAVEELPGDNDFYISAIWKIGHANYPGITLELVFDGMGDDLTTLPIEECYGCYVEGHSDQTLYFFDNERLWKSNLAQFLDALDQIAKAATGA</sequence>
<dbReference type="EMBL" id="QKTW01000006">
    <property type="protein sequence ID" value="PZF74143.1"/>
    <property type="molecule type" value="Genomic_DNA"/>
</dbReference>
<reference evidence="1 2" key="1">
    <citation type="submission" date="2018-06" db="EMBL/GenBank/DDBJ databases">
        <title>Mucibacter soli gen. nov., sp. nov., a new member of the family Chitinophagaceae producing mucin.</title>
        <authorList>
            <person name="Kim M.-K."/>
            <person name="Park S."/>
            <person name="Kim T.-S."/>
            <person name="Joung Y."/>
            <person name="Han J.-H."/>
            <person name="Kim S.B."/>
        </authorList>
    </citation>
    <scope>NUCLEOTIDE SEQUENCE [LARGE SCALE GENOMIC DNA]</scope>
    <source>
        <strain evidence="1 2">R1-15</strain>
    </source>
</reference>
<gene>
    <name evidence="1" type="ORF">DN068_03775</name>
</gene>
<evidence type="ECO:0000313" key="2">
    <source>
        <dbReference type="Proteomes" id="UP000248745"/>
    </source>
</evidence>
<proteinExistence type="predicted"/>
<organism evidence="1 2">
    <name type="scientific">Taibaiella soli</name>
    <dbReference type="NCBI Taxonomy" id="1649169"/>
    <lineage>
        <taxon>Bacteria</taxon>
        <taxon>Pseudomonadati</taxon>
        <taxon>Bacteroidota</taxon>
        <taxon>Chitinophagia</taxon>
        <taxon>Chitinophagales</taxon>
        <taxon>Chitinophagaceae</taxon>
        <taxon>Taibaiella</taxon>
    </lineage>
</organism>
<name>A0A2W2C240_9BACT</name>
<dbReference type="RefSeq" id="WP_110997559.1">
    <property type="nucleotide sequence ID" value="NZ_QKTW01000006.1"/>
</dbReference>
<evidence type="ECO:0000313" key="1">
    <source>
        <dbReference type="EMBL" id="PZF74143.1"/>
    </source>
</evidence>
<dbReference type="OrthoDB" id="6388203at2"/>
<keyword evidence="2" id="KW-1185">Reference proteome</keyword>